<dbReference type="PANTHER" id="PTHR14130:SF12">
    <property type="entry name" value="BARGIN-RELATED"/>
    <property type="match status" value="1"/>
</dbReference>
<gene>
    <name evidence="4" type="ORF">AAFF_G00152680</name>
</gene>
<dbReference type="GO" id="GO:0007165">
    <property type="term" value="P:signal transduction"/>
    <property type="evidence" value="ECO:0007669"/>
    <property type="project" value="InterPro"/>
</dbReference>
<feature type="region of interest" description="Disordered" evidence="2">
    <location>
        <begin position="113"/>
        <end position="286"/>
    </location>
</feature>
<dbReference type="GO" id="GO:0005096">
    <property type="term" value="F:GTPase activator activity"/>
    <property type="evidence" value="ECO:0007669"/>
    <property type="project" value="UniProtKB-KW"/>
</dbReference>
<accession>A0AAD7RNW5</accession>
<dbReference type="PROSITE" id="PS50238">
    <property type="entry name" value="RHOGAP"/>
    <property type="match status" value="1"/>
</dbReference>
<evidence type="ECO:0000256" key="2">
    <source>
        <dbReference type="SAM" id="MobiDB-lite"/>
    </source>
</evidence>
<feature type="compositionally biased region" description="Low complexity" evidence="2">
    <location>
        <begin position="189"/>
        <end position="204"/>
    </location>
</feature>
<keyword evidence="1" id="KW-0343">GTPase activation</keyword>
<dbReference type="SUPFAM" id="SSF48350">
    <property type="entry name" value="GTPase activation domain, GAP"/>
    <property type="match status" value="1"/>
</dbReference>
<dbReference type="InterPro" id="IPR008936">
    <property type="entry name" value="Rho_GTPase_activation_prot"/>
</dbReference>
<dbReference type="SMART" id="SM00324">
    <property type="entry name" value="RhoGAP"/>
    <property type="match status" value="1"/>
</dbReference>
<name>A0AAD7RNW5_9TELE</name>
<dbReference type="Pfam" id="PF00620">
    <property type="entry name" value="RhoGAP"/>
    <property type="match status" value="1"/>
</dbReference>
<evidence type="ECO:0000313" key="5">
    <source>
        <dbReference type="Proteomes" id="UP001221898"/>
    </source>
</evidence>
<dbReference type="Gene3D" id="1.10.555.10">
    <property type="entry name" value="Rho GTPase activation protein"/>
    <property type="match status" value="1"/>
</dbReference>
<comment type="caution">
    <text evidence="4">The sequence shown here is derived from an EMBL/GenBank/DDBJ whole genome shotgun (WGS) entry which is preliminary data.</text>
</comment>
<protein>
    <recommendedName>
        <fullName evidence="3">Rho-GAP domain-containing protein</fullName>
    </recommendedName>
</protein>
<dbReference type="GO" id="GO:0035020">
    <property type="term" value="P:regulation of Rac protein signal transduction"/>
    <property type="evidence" value="ECO:0007669"/>
    <property type="project" value="TreeGrafter"/>
</dbReference>
<evidence type="ECO:0000313" key="4">
    <source>
        <dbReference type="EMBL" id="KAJ8387572.1"/>
    </source>
</evidence>
<dbReference type="GO" id="GO:0005829">
    <property type="term" value="C:cytosol"/>
    <property type="evidence" value="ECO:0007669"/>
    <property type="project" value="TreeGrafter"/>
</dbReference>
<dbReference type="Proteomes" id="UP001221898">
    <property type="component" value="Unassembled WGS sequence"/>
</dbReference>
<reference evidence="4" key="1">
    <citation type="journal article" date="2023" name="Science">
        <title>Genome structures resolve the early diversification of teleost fishes.</title>
        <authorList>
            <person name="Parey E."/>
            <person name="Louis A."/>
            <person name="Montfort J."/>
            <person name="Bouchez O."/>
            <person name="Roques C."/>
            <person name="Iampietro C."/>
            <person name="Lluch J."/>
            <person name="Castinel A."/>
            <person name="Donnadieu C."/>
            <person name="Desvignes T."/>
            <person name="Floi Bucao C."/>
            <person name="Jouanno E."/>
            <person name="Wen M."/>
            <person name="Mejri S."/>
            <person name="Dirks R."/>
            <person name="Jansen H."/>
            <person name="Henkel C."/>
            <person name="Chen W.J."/>
            <person name="Zahm M."/>
            <person name="Cabau C."/>
            <person name="Klopp C."/>
            <person name="Thompson A.W."/>
            <person name="Robinson-Rechavi M."/>
            <person name="Braasch I."/>
            <person name="Lecointre G."/>
            <person name="Bobe J."/>
            <person name="Postlethwait J.H."/>
            <person name="Berthelot C."/>
            <person name="Roest Crollius H."/>
            <person name="Guiguen Y."/>
        </authorList>
    </citation>
    <scope>NUCLEOTIDE SEQUENCE</scope>
    <source>
        <strain evidence="4">NC1722</strain>
    </source>
</reference>
<feature type="compositionally biased region" description="Low complexity" evidence="2">
    <location>
        <begin position="129"/>
        <end position="141"/>
    </location>
</feature>
<sequence length="299" mass="32681">MTFELYNDWFKAAGEKEVPDKLEQLKGVIVKLPPENYTNLRYLVLFLARLCEHQDVNKMSPRNIAIVLGPNLLWPRTEGVDPPLDMASASSVQVVMVIEPLIQHANSLFPGAVDFGIPEPQEGTDQTAPLSPLSESGSEEGTAVTGLCSSPPSHSNSSSSSKERSDPVIVKSGSLIHRTTVWENPTSDPTSQNHTQNQNQNPTSKLTQTQQSLPPKPTLDQECKAKRSFQQHKTTLTQAKEPQPRNCPIAKPRASCPPLIQVTAPKTQPRLAMKPQASPNNNAKPKSATLGEIQVMITC</sequence>
<organism evidence="4 5">
    <name type="scientific">Aldrovandia affinis</name>
    <dbReference type="NCBI Taxonomy" id="143900"/>
    <lineage>
        <taxon>Eukaryota</taxon>
        <taxon>Metazoa</taxon>
        <taxon>Chordata</taxon>
        <taxon>Craniata</taxon>
        <taxon>Vertebrata</taxon>
        <taxon>Euteleostomi</taxon>
        <taxon>Actinopterygii</taxon>
        <taxon>Neopterygii</taxon>
        <taxon>Teleostei</taxon>
        <taxon>Notacanthiformes</taxon>
        <taxon>Halosauridae</taxon>
        <taxon>Aldrovandia</taxon>
    </lineage>
</organism>
<keyword evidence="5" id="KW-1185">Reference proteome</keyword>
<dbReference type="AlphaFoldDB" id="A0AAD7RNW5"/>
<dbReference type="EMBL" id="JAINUG010000209">
    <property type="protein sequence ID" value="KAJ8387572.1"/>
    <property type="molecule type" value="Genomic_DNA"/>
</dbReference>
<evidence type="ECO:0000259" key="3">
    <source>
        <dbReference type="PROSITE" id="PS50238"/>
    </source>
</evidence>
<feature type="compositionally biased region" description="Low complexity" evidence="2">
    <location>
        <begin position="149"/>
        <end position="160"/>
    </location>
</feature>
<feature type="domain" description="Rho-GAP" evidence="3">
    <location>
        <begin position="1"/>
        <end position="109"/>
    </location>
</feature>
<dbReference type="InterPro" id="IPR000198">
    <property type="entry name" value="RhoGAP_dom"/>
</dbReference>
<feature type="compositionally biased region" description="Polar residues" evidence="2">
    <location>
        <begin position="231"/>
        <end position="240"/>
    </location>
</feature>
<dbReference type="InterPro" id="IPR047165">
    <property type="entry name" value="RHG17/44/SH3BP1-like"/>
</dbReference>
<proteinExistence type="predicted"/>
<dbReference type="GO" id="GO:0032956">
    <property type="term" value="P:regulation of actin cytoskeleton organization"/>
    <property type="evidence" value="ECO:0007669"/>
    <property type="project" value="TreeGrafter"/>
</dbReference>
<evidence type="ECO:0000256" key="1">
    <source>
        <dbReference type="ARBA" id="ARBA00022468"/>
    </source>
</evidence>
<dbReference type="PANTHER" id="PTHR14130">
    <property type="entry name" value="3BP-1 RELATED RHOGAP"/>
    <property type="match status" value="1"/>
</dbReference>